<evidence type="ECO:0000256" key="4">
    <source>
        <dbReference type="SAM" id="MobiDB-lite"/>
    </source>
</evidence>
<proteinExistence type="inferred from homology"/>
<organism evidence="6">
    <name type="scientific">uncultured Solirubrobacteraceae bacterium</name>
    <dbReference type="NCBI Taxonomy" id="1162706"/>
    <lineage>
        <taxon>Bacteria</taxon>
        <taxon>Bacillati</taxon>
        <taxon>Actinomycetota</taxon>
        <taxon>Thermoleophilia</taxon>
        <taxon>Solirubrobacterales</taxon>
        <taxon>Solirubrobacteraceae</taxon>
        <taxon>environmental samples</taxon>
    </lineage>
</organism>
<feature type="compositionally biased region" description="Low complexity" evidence="4">
    <location>
        <begin position="322"/>
        <end position="331"/>
    </location>
</feature>
<gene>
    <name evidence="6" type="ORF">AVDCRST_MAG13-293</name>
</gene>
<evidence type="ECO:0000256" key="1">
    <source>
        <dbReference type="ARBA" id="ARBA00022679"/>
    </source>
</evidence>
<dbReference type="Gene3D" id="3.40.630.30">
    <property type="match status" value="1"/>
</dbReference>
<evidence type="ECO:0000259" key="5">
    <source>
        <dbReference type="PROSITE" id="PS51186"/>
    </source>
</evidence>
<comment type="similarity">
    <text evidence="3">Belongs to the acetyltransferase family. RimJ subfamily.</text>
</comment>
<dbReference type="GO" id="GO:0008999">
    <property type="term" value="F:protein-N-terminal-alanine acetyltransferase activity"/>
    <property type="evidence" value="ECO:0007669"/>
    <property type="project" value="TreeGrafter"/>
</dbReference>
<feature type="compositionally biased region" description="Low complexity" evidence="4">
    <location>
        <begin position="905"/>
        <end position="917"/>
    </location>
</feature>
<feature type="compositionally biased region" description="Acidic residues" evidence="4">
    <location>
        <begin position="209"/>
        <end position="218"/>
    </location>
</feature>
<feature type="region of interest" description="Disordered" evidence="4">
    <location>
        <begin position="158"/>
        <end position="180"/>
    </location>
</feature>
<feature type="compositionally biased region" description="Low complexity" evidence="4">
    <location>
        <begin position="194"/>
        <end position="204"/>
    </location>
</feature>
<dbReference type="AlphaFoldDB" id="A0A6J4RAP0"/>
<dbReference type="InterPro" id="IPR051531">
    <property type="entry name" value="N-acetyltransferase"/>
</dbReference>
<dbReference type="PROSITE" id="PS51186">
    <property type="entry name" value="GNAT"/>
    <property type="match status" value="1"/>
</dbReference>
<dbReference type="EMBL" id="CADCVO010000043">
    <property type="protein sequence ID" value="CAA9468862.1"/>
    <property type="molecule type" value="Genomic_DNA"/>
</dbReference>
<feature type="compositionally biased region" description="Basic residues" evidence="4">
    <location>
        <begin position="861"/>
        <end position="870"/>
    </location>
</feature>
<feature type="compositionally biased region" description="Low complexity" evidence="4">
    <location>
        <begin position="682"/>
        <end position="691"/>
    </location>
</feature>
<feature type="compositionally biased region" description="Basic residues" evidence="4">
    <location>
        <begin position="619"/>
        <end position="650"/>
    </location>
</feature>
<feature type="compositionally biased region" description="Low complexity" evidence="4">
    <location>
        <begin position="793"/>
        <end position="814"/>
    </location>
</feature>
<name>A0A6J4RAP0_9ACTN</name>
<feature type="compositionally biased region" description="Basic residues" evidence="4">
    <location>
        <begin position="567"/>
        <end position="591"/>
    </location>
</feature>
<feature type="domain" description="N-acetyltransferase" evidence="5">
    <location>
        <begin position="937"/>
        <end position="1108"/>
    </location>
</feature>
<dbReference type="GO" id="GO:0005737">
    <property type="term" value="C:cytoplasm"/>
    <property type="evidence" value="ECO:0007669"/>
    <property type="project" value="TreeGrafter"/>
</dbReference>
<feature type="compositionally biased region" description="Low complexity" evidence="4">
    <location>
        <begin position="371"/>
        <end position="385"/>
    </location>
</feature>
<dbReference type="InterPro" id="IPR000182">
    <property type="entry name" value="GNAT_dom"/>
</dbReference>
<protein>
    <recommendedName>
        <fullName evidence="5">N-acetyltransferase domain-containing protein</fullName>
    </recommendedName>
</protein>
<feature type="compositionally biased region" description="Low complexity" evidence="4">
    <location>
        <begin position="509"/>
        <end position="521"/>
    </location>
</feature>
<feature type="compositionally biased region" description="Basic and acidic residues" evidence="4">
    <location>
        <begin position="592"/>
        <end position="604"/>
    </location>
</feature>
<dbReference type="InterPro" id="IPR016181">
    <property type="entry name" value="Acyl_CoA_acyltransferase"/>
</dbReference>
<dbReference type="SUPFAM" id="SSF55729">
    <property type="entry name" value="Acyl-CoA N-acyltransferases (Nat)"/>
    <property type="match status" value="1"/>
</dbReference>
<dbReference type="PANTHER" id="PTHR43792">
    <property type="entry name" value="GNAT FAMILY, PUTATIVE (AFU_ORTHOLOGUE AFUA_3G00765)-RELATED-RELATED"/>
    <property type="match status" value="1"/>
</dbReference>
<evidence type="ECO:0000313" key="6">
    <source>
        <dbReference type="EMBL" id="CAA9468862.1"/>
    </source>
</evidence>
<feature type="region of interest" description="Disordered" evidence="4">
    <location>
        <begin position="194"/>
        <end position="938"/>
    </location>
</feature>
<feature type="compositionally biased region" description="Basic residues" evidence="4">
    <location>
        <begin position="731"/>
        <end position="746"/>
    </location>
</feature>
<reference evidence="6" key="1">
    <citation type="submission" date="2020-02" db="EMBL/GenBank/DDBJ databases">
        <authorList>
            <person name="Meier V. D."/>
        </authorList>
    </citation>
    <scope>NUCLEOTIDE SEQUENCE</scope>
    <source>
        <strain evidence="6">AVDCRST_MAG13</strain>
    </source>
</reference>
<feature type="compositionally biased region" description="Gly residues" evidence="4">
    <location>
        <begin position="880"/>
        <end position="891"/>
    </location>
</feature>
<feature type="compositionally biased region" description="Basic residues" evidence="4">
    <location>
        <begin position="444"/>
        <end position="462"/>
    </location>
</feature>
<keyword evidence="1" id="KW-0808">Transferase</keyword>
<evidence type="ECO:0000256" key="3">
    <source>
        <dbReference type="ARBA" id="ARBA00038502"/>
    </source>
</evidence>
<feature type="compositionally biased region" description="Low complexity" evidence="4">
    <location>
        <begin position="463"/>
        <end position="488"/>
    </location>
</feature>
<sequence>MRAQRLDRLLALDADDAAARARHPDVRDVRGAARQHPRVRGRDVGVGADHRADPAVQVPPHGHLLARRLGVHVHQDVVHLPLEPAEHRLDLREGRPARLQEDVAAEVHHAEAHAVAGDDAGAVARLGGEVVRRAQDRVVLVEVAEDLPPLVGVVAERDDVHPGGEQLVGDLRRDPQPPGRVLAVHHDEGRLVRGAQARQQGQQRPPSEPADDVADEEDGGRPGRDSGHGREASLRPDARRRRHEALRRARGGPGGVLRDGSRRGRGRHRAQRGGQDDAPLHPRRPPPADVRGGVAGPARGGLGPPAGRGVPQALRAGEPRAVRPARAARGPAGRGGADARPHGAAPAGPRRARHALGWQPAAREHRRRAARGPARPAPGRAELLARPPPARPPVGAHLRPGPRARDLRGVLHPRRGGGRALRGPPARPGRRRAALLGHAGGAARRGRGGRAGRPGGRLRRLPARAGPLSAPPAAQGPADPAPLAGPARAPRRLRARPRAARGLRRLRAARQAARGLPQRGLAHGHHGAGGRRAPRRHPLRRRPLRGDRAGSRALAAGGRGGRAVRAGARRAHRPRRRHPQAAGRRRAHGLGRRPDARGALRGREPAQAPLRRGDDQRAPGRRQPRALPAHHRGGRPVHRHPPARRAVRRPRAADRRARAAALGGDPRPGRGHAARGRPPPGRARAGAALRGAGHREPRPLRRGARRHRHADRRALADGGRLLVELPGPLRDRRRHHDRAHARRGPPRRGDARPRARGARARPDRPRPGLPRRPRGGEGPARRAVRGGGRRPPARGARPLRGPAVRPRAAVARGARPGGGGLRRARGGDRRGLPRRARGLAPGLPDLPSRRRPGARPERRGRGGRLRRRPRGVGAPAVPPGAGGLRRGAVGRGRGRARPGAPAPPRAGLRGACLARAAENQHSMSPTVPRQRLDRGATGIRPFGRGDLDDLLDLRLSNRAFMADYEADRSDAFFTRAGQAREIALDGEAWNAGAGFAFAVLDRTDGDRLIGRIALSNIVRGPWQNATLGYWIDLAANGRGHATNAVILTCRFAFAHAGLHRVQPAIMPRNARSRRVVEKAGFRREGTALRYLKIAGVWEDHDIFALTREEWREPPLRS</sequence>
<keyword evidence="2" id="KW-0012">Acyltransferase</keyword>
<feature type="compositionally biased region" description="Basic residues" evidence="4">
    <location>
        <begin position="700"/>
        <end position="711"/>
    </location>
</feature>
<feature type="compositionally biased region" description="Basic residues" evidence="4">
    <location>
        <begin position="489"/>
        <end position="508"/>
    </location>
</feature>
<feature type="compositionally biased region" description="Basic residues" evidence="4">
    <location>
        <begin position="522"/>
        <end position="543"/>
    </location>
</feature>
<feature type="compositionally biased region" description="Basic residues" evidence="4">
    <location>
        <begin position="238"/>
        <end position="250"/>
    </location>
</feature>
<dbReference type="PANTHER" id="PTHR43792:SF8">
    <property type="entry name" value="[RIBOSOMAL PROTEIN US5]-ALANINE N-ACETYLTRANSFERASE"/>
    <property type="match status" value="1"/>
</dbReference>
<feature type="compositionally biased region" description="Low complexity" evidence="4">
    <location>
        <begin position="716"/>
        <end position="728"/>
    </location>
</feature>
<feature type="compositionally biased region" description="Basic and acidic residues" evidence="4">
    <location>
        <begin position="219"/>
        <end position="237"/>
    </location>
</feature>
<feature type="compositionally biased region" description="Basic residues" evidence="4">
    <location>
        <begin position="782"/>
        <end position="792"/>
    </location>
</feature>
<dbReference type="Pfam" id="PF13302">
    <property type="entry name" value="Acetyltransf_3"/>
    <property type="match status" value="1"/>
</dbReference>
<feature type="compositionally biased region" description="Gly residues" evidence="4">
    <location>
        <begin position="293"/>
        <end position="306"/>
    </location>
</feature>
<evidence type="ECO:0000256" key="2">
    <source>
        <dbReference type="ARBA" id="ARBA00023315"/>
    </source>
</evidence>
<accession>A0A6J4RAP0</accession>